<accession>A0AAN9FE07</accession>
<dbReference type="AlphaFoldDB" id="A0AAN9FE07"/>
<evidence type="ECO:0000313" key="2">
    <source>
        <dbReference type="Proteomes" id="UP001372338"/>
    </source>
</evidence>
<proteinExistence type="predicted"/>
<evidence type="ECO:0000313" key="1">
    <source>
        <dbReference type="EMBL" id="KAK7273486.1"/>
    </source>
</evidence>
<dbReference type="EMBL" id="JAYWIO010000003">
    <property type="protein sequence ID" value="KAK7273486.1"/>
    <property type="molecule type" value="Genomic_DNA"/>
</dbReference>
<sequence>MTTRQRENSGVVSLGLQFELSDFNHEKIKQAMIASEDFGVFFYDSMSCGLASSGCYGGDDSVLQMHVVN</sequence>
<dbReference type="Proteomes" id="UP001372338">
    <property type="component" value="Unassembled WGS sequence"/>
</dbReference>
<organism evidence="1 2">
    <name type="scientific">Crotalaria pallida</name>
    <name type="common">Smooth rattlebox</name>
    <name type="synonym">Crotalaria striata</name>
    <dbReference type="NCBI Taxonomy" id="3830"/>
    <lineage>
        <taxon>Eukaryota</taxon>
        <taxon>Viridiplantae</taxon>
        <taxon>Streptophyta</taxon>
        <taxon>Embryophyta</taxon>
        <taxon>Tracheophyta</taxon>
        <taxon>Spermatophyta</taxon>
        <taxon>Magnoliopsida</taxon>
        <taxon>eudicotyledons</taxon>
        <taxon>Gunneridae</taxon>
        <taxon>Pentapetalae</taxon>
        <taxon>rosids</taxon>
        <taxon>fabids</taxon>
        <taxon>Fabales</taxon>
        <taxon>Fabaceae</taxon>
        <taxon>Papilionoideae</taxon>
        <taxon>50 kb inversion clade</taxon>
        <taxon>genistoids sensu lato</taxon>
        <taxon>core genistoids</taxon>
        <taxon>Crotalarieae</taxon>
        <taxon>Crotalaria</taxon>
    </lineage>
</organism>
<protein>
    <submittedName>
        <fullName evidence="1">Uncharacterized protein</fullName>
    </submittedName>
</protein>
<comment type="caution">
    <text evidence="1">The sequence shown here is derived from an EMBL/GenBank/DDBJ whole genome shotgun (WGS) entry which is preliminary data.</text>
</comment>
<keyword evidence="2" id="KW-1185">Reference proteome</keyword>
<gene>
    <name evidence="1" type="ORF">RIF29_14537</name>
</gene>
<name>A0AAN9FE07_CROPI</name>
<reference evidence="1 2" key="1">
    <citation type="submission" date="2024-01" db="EMBL/GenBank/DDBJ databases">
        <title>The genomes of 5 underutilized Papilionoideae crops provide insights into root nodulation and disease resistanc.</title>
        <authorList>
            <person name="Yuan L."/>
        </authorList>
    </citation>
    <scope>NUCLEOTIDE SEQUENCE [LARGE SCALE GENOMIC DNA]</scope>
    <source>
        <strain evidence="1">ZHUSHIDOU_FW_LH</strain>
        <tissue evidence="1">Leaf</tissue>
    </source>
</reference>